<proteinExistence type="evidence at transcript level"/>
<sequence length="258" mass="26676">MHACMGCPAPDRPGLLTDDGDLPRPVPVRAPPSEAPDPASPSGLGPLSRRRRRLLAVQPTRSGGRPPPARQLQHAAHHLFAPPGDADTLDVLHRYHGRRRRRPRGSCRLVLALAVPRRLAVVLEFDGDEGIIEACDGGGGVVVVGVAVVVPPSSPVVAGVEALEEGGAEREDLGEGDAPAPAPAFAAGVVVDLIVVGSGEEEEEAILEAVSADADADLPGMETAVAWDVGLLPISVPVRLLLLVHASNSFPASTFAMG</sequence>
<name>C4J6F4_MAIZE</name>
<accession>C4J6F4</accession>
<dbReference type="AlphaFoldDB" id="C4J6F4"/>
<reference evidence="2" key="1">
    <citation type="journal article" date="2009" name="PLoS Genet.">
        <title>Sequencing, mapping, and analysis of 27,455 maize full-length cDNAs.</title>
        <authorList>
            <person name="Soderlund C."/>
            <person name="Descour A."/>
            <person name="Kudrna D."/>
            <person name="Bomhoff M."/>
            <person name="Boyd L."/>
            <person name="Currie J."/>
            <person name="Angelova A."/>
            <person name="Collura K."/>
            <person name="Wissotski M."/>
            <person name="Ashley E."/>
            <person name="Morrow D."/>
            <person name="Fernandes J."/>
            <person name="Walbot V."/>
            <person name="Yu Y."/>
        </authorList>
    </citation>
    <scope>NUCLEOTIDE SEQUENCE</scope>
    <source>
        <strain evidence="2">B73</strain>
    </source>
</reference>
<evidence type="ECO:0000313" key="2">
    <source>
        <dbReference type="EMBL" id="ACR36754.1"/>
    </source>
</evidence>
<reference evidence="2" key="2">
    <citation type="submission" date="2012-06" db="EMBL/GenBank/DDBJ databases">
        <authorList>
            <person name="Yu Y."/>
            <person name="Currie J."/>
            <person name="Lomeli R."/>
            <person name="Angelova A."/>
            <person name="Collura K."/>
            <person name="Wissotski M."/>
            <person name="Campos D."/>
            <person name="Kudrna D."/>
            <person name="Golser W."/>
            <person name="Ashely E."/>
            <person name="Descour A."/>
            <person name="Fernandes J."/>
            <person name="Soderlund C."/>
            <person name="Walbot V."/>
        </authorList>
    </citation>
    <scope>NUCLEOTIDE SEQUENCE</scope>
    <source>
        <strain evidence="2">B73</strain>
    </source>
</reference>
<protein>
    <submittedName>
        <fullName evidence="2">Uncharacterized protein</fullName>
    </submittedName>
</protein>
<feature type="region of interest" description="Disordered" evidence="1">
    <location>
        <begin position="1"/>
        <end position="50"/>
    </location>
</feature>
<organism evidence="2">
    <name type="scientific">Zea mays</name>
    <name type="common">Maize</name>
    <dbReference type="NCBI Taxonomy" id="4577"/>
    <lineage>
        <taxon>Eukaryota</taxon>
        <taxon>Viridiplantae</taxon>
        <taxon>Streptophyta</taxon>
        <taxon>Embryophyta</taxon>
        <taxon>Tracheophyta</taxon>
        <taxon>Spermatophyta</taxon>
        <taxon>Magnoliopsida</taxon>
        <taxon>Liliopsida</taxon>
        <taxon>Poales</taxon>
        <taxon>Poaceae</taxon>
        <taxon>PACMAD clade</taxon>
        <taxon>Panicoideae</taxon>
        <taxon>Andropogonodae</taxon>
        <taxon>Andropogoneae</taxon>
        <taxon>Tripsacinae</taxon>
        <taxon>Zea</taxon>
    </lineage>
</organism>
<evidence type="ECO:0000256" key="1">
    <source>
        <dbReference type="SAM" id="MobiDB-lite"/>
    </source>
</evidence>
<dbReference type="EMBL" id="BT086401">
    <property type="protein sequence ID" value="ACR36754.1"/>
    <property type="molecule type" value="mRNA"/>
</dbReference>
<feature type="compositionally biased region" description="Pro residues" evidence="1">
    <location>
        <begin position="24"/>
        <end position="39"/>
    </location>
</feature>